<evidence type="ECO:0000313" key="2">
    <source>
        <dbReference type="EMBL" id="AFV77163.1"/>
    </source>
</evidence>
<dbReference type="eggNOG" id="COG1950">
    <property type="taxonomic scope" value="Bacteria"/>
</dbReference>
<organism evidence="2 3">
    <name type="scientific">Thermus oshimai JL-2</name>
    <dbReference type="NCBI Taxonomy" id="751945"/>
    <lineage>
        <taxon>Bacteria</taxon>
        <taxon>Thermotogati</taxon>
        <taxon>Deinococcota</taxon>
        <taxon>Deinococci</taxon>
        <taxon>Thermales</taxon>
        <taxon>Thermaceae</taxon>
        <taxon>Thermus</taxon>
    </lineage>
</organism>
<sequence length="119" mass="12827">MLGAMRALLARLLLNTLALWLVAGLYSGVYFAQGADLLDYLVAGALWGLANALLRPLLLFLTLPLNLLTLGLFTLVVNAFVLYLVAQATALEVQGFAGAFFGALLLSLLSLLLSWLFRD</sequence>
<keyword evidence="1" id="KW-0812">Transmembrane</keyword>
<dbReference type="KEGG" id="tos:Theos_2170"/>
<feature type="transmembrane region" description="Helical" evidence="1">
    <location>
        <begin position="98"/>
        <end position="117"/>
    </location>
</feature>
<dbReference type="AlphaFoldDB" id="K7QYN7"/>
<dbReference type="PANTHER" id="PTHR37309">
    <property type="entry name" value="SLR0284 PROTEIN"/>
    <property type="match status" value="1"/>
</dbReference>
<feature type="transmembrane region" description="Helical" evidence="1">
    <location>
        <begin position="12"/>
        <end position="31"/>
    </location>
</feature>
<dbReference type="EMBL" id="CP003249">
    <property type="protein sequence ID" value="AFV77163.1"/>
    <property type="molecule type" value="Genomic_DNA"/>
</dbReference>
<dbReference type="Pfam" id="PF04020">
    <property type="entry name" value="Phage_holin_4_2"/>
    <property type="match status" value="1"/>
</dbReference>
<protein>
    <submittedName>
        <fullName evidence="2">Putative membrane protein</fullName>
    </submittedName>
</protein>
<reference evidence="2 3" key="1">
    <citation type="journal article" date="2013" name="Genome Announc.">
        <title>Whole Genome Sequencing of Thermus oshimai JL-2 and Thermus thermophilus JL-18, Incomplete Denitrifiers from the United States Great Basin.</title>
        <authorList>
            <person name="Murugapiran S.K."/>
            <person name="Huntemann M."/>
            <person name="Wei C.L."/>
            <person name="Han J."/>
            <person name="Detter J.C."/>
            <person name="Han C.S."/>
            <person name="Erkkila T.H."/>
            <person name="Teshima H."/>
            <person name="Chen A."/>
            <person name="Kyrpides N."/>
            <person name="Mavrommatis K."/>
            <person name="Markowitz V."/>
            <person name="Szeto E."/>
            <person name="Ivanova N."/>
            <person name="Pagani I."/>
            <person name="Lam J."/>
            <person name="McDonald A.I."/>
            <person name="Dodsworth J.A."/>
            <person name="Pati A."/>
            <person name="Goodwin L."/>
            <person name="Peters L."/>
            <person name="Pitluck S."/>
            <person name="Woyke T."/>
            <person name="Hedlund B.P."/>
        </authorList>
    </citation>
    <scope>NUCLEOTIDE SEQUENCE</scope>
    <source>
        <strain evidence="2 3">JL-2</strain>
    </source>
</reference>
<dbReference type="HOGENOM" id="CLU_120441_0_2_0"/>
<keyword evidence="1" id="KW-0472">Membrane</keyword>
<feature type="transmembrane region" description="Helical" evidence="1">
    <location>
        <begin position="37"/>
        <end position="58"/>
    </location>
</feature>
<dbReference type="Proteomes" id="UP000000211">
    <property type="component" value="Chromosome"/>
</dbReference>
<name>K7QYN7_THEOS</name>
<keyword evidence="1" id="KW-1133">Transmembrane helix</keyword>
<accession>K7QYN7</accession>
<evidence type="ECO:0000256" key="1">
    <source>
        <dbReference type="SAM" id="Phobius"/>
    </source>
</evidence>
<dbReference type="InterPro" id="IPR007165">
    <property type="entry name" value="Phage_holin_4_2"/>
</dbReference>
<feature type="transmembrane region" description="Helical" evidence="1">
    <location>
        <begin position="65"/>
        <end position="86"/>
    </location>
</feature>
<evidence type="ECO:0000313" key="3">
    <source>
        <dbReference type="Proteomes" id="UP000000211"/>
    </source>
</evidence>
<dbReference type="PATRIC" id="fig|751945.3.peg.2111"/>
<dbReference type="STRING" id="751945.Theos_2170"/>
<keyword evidence="3" id="KW-1185">Reference proteome</keyword>
<dbReference type="PANTHER" id="PTHR37309:SF1">
    <property type="entry name" value="SLR0284 PROTEIN"/>
    <property type="match status" value="1"/>
</dbReference>
<gene>
    <name evidence="2" type="ORF">Theos_2170</name>
</gene>
<proteinExistence type="predicted"/>